<dbReference type="Proteomes" id="UP000589520">
    <property type="component" value="Unassembled WGS sequence"/>
</dbReference>
<dbReference type="InterPro" id="IPR012878">
    <property type="entry name" value="Beta-AFase-like_GH127_cat"/>
</dbReference>
<dbReference type="InterPro" id="IPR008928">
    <property type="entry name" value="6-hairpin_glycosidase_sf"/>
</dbReference>
<dbReference type="EMBL" id="JACCCW010000001">
    <property type="protein sequence ID" value="NYF78684.1"/>
    <property type="molecule type" value="Genomic_DNA"/>
</dbReference>
<evidence type="ECO:0000313" key="3">
    <source>
        <dbReference type="EMBL" id="NYF78684.1"/>
    </source>
</evidence>
<gene>
    <name evidence="3" type="ORF">HDF17_000971</name>
</gene>
<name>A0A7Y9TFT0_9BACT</name>
<evidence type="ECO:0008006" key="5">
    <source>
        <dbReference type="Google" id="ProtNLM"/>
    </source>
</evidence>
<proteinExistence type="predicted"/>
<feature type="domain" description="Non-reducing end beta-L-arabinofuranosidase-like GH127 catalytic" evidence="1">
    <location>
        <begin position="52"/>
        <end position="427"/>
    </location>
</feature>
<comment type="caution">
    <text evidence="3">The sequence shown here is derived from an EMBL/GenBank/DDBJ whole genome shotgun (WGS) entry which is preliminary data.</text>
</comment>
<dbReference type="AlphaFoldDB" id="A0A7Y9TFT0"/>
<dbReference type="PANTHER" id="PTHR31151:SF0">
    <property type="entry name" value="PROLINE-TRNA LIGASE (DUF1680)"/>
    <property type="match status" value="1"/>
</dbReference>
<evidence type="ECO:0000259" key="2">
    <source>
        <dbReference type="Pfam" id="PF20736"/>
    </source>
</evidence>
<evidence type="ECO:0000313" key="4">
    <source>
        <dbReference type="Proteomes" id="UP000589520"/>
    </source>
</evidence>
<dbReference type="RefSeq" id="WP_179488311.1">
    <property type="nucleotide sequence ID" value="NZ_JACCCW010000001.1"/>
</dbReference>
<dbReference type="SUPFAM" id="SSF48208">
    <property type="entry name" value="Six-hairpin glycosidases"/>
    <property type="match status" value="1"/>
</dbReference>
<sequence length="614" mass="67957">MNKARRDFLKGSAALAAGAVAVRSAHGLWGKDLAAQATTPRATELSQFEYADVQLLDGPMQEQFRHNHSLFMNLSEDSLLKPFRQLVGMAAPGEDMGGWYSPAAEFDPPKNMTGYIPGHSFGQYLSGLSRAYAVTGDRATQQKVQRLVAGFAATVTTKFYDGYNLPAYTFDKTNCGLIDAHQFADDRTALAVLNKATDAVLPWLPPRALNRDEMNARPHKNVSFTWDEQYTLPENFYLAYQRGAGARYRQLAQRFLQDDTYFGPLAEGQNILPGQHAYSHVNGLCSAVQSYLTDGSEMHLRAAKNGFRFVLEQSFATGGWGPNESFQKPGTDGLAKSLEGTHNSFETPCGAYGHFKVARYLMRVTGDSTYGDGMEAILYNTILGARPIRPDGVSFYYADYNMDAVKSDYGQKWPCCSGTFPQLTADYGISSYLRSAKGIYVNLYVPSRVSWRQGGARVVLTQETSYPKVGETALHLKLDWPERFVVALRVPAWAGKQTRVAVNGKDAGVALEPGTWAQLERTWKDGDRVELTLDMPLRLVPIDREHPNVVALVRGPVALFAIEPGDRRLTQAQLLAAERVGSSGDWRVATGSGDVVMRAFPAIDTERYRLYQRV</sequence>
<protein>
    <recommendedName>
        <fullName evidence="5">Twin-arginine translocation signal domain-containing protein</fullName>
    </recommendedName>
</protein>
<reference evidence="3 4" key="1">
    <citation type="submission" date="2020-07" db="EMBL/GenBank/DDBJ databases">
        <title>Genomic Encyclopedia of Type Strains, Phase IV (KMG-V): Genome sequencing to study the core and pangenomes of soil and plant-associated prokaryotes.</title>
        <authorList>
            <person name="Whitman W."/>
        </authorList>
    </citation>
    <scope>NUCLEOTIDE SEQUENCE [LARGE SCALE GENOMIC DNA]</scope>
    <source>
        <strain evidence="3 4">X4EP2</strain>
    </source>
</reference>
<dbReference type="Pfam" id="PF20736">
    <property type="entry name" value="Glyco_hydro127M"/>
    <property type="match status" value="1"/>
</dbReference>
<dbReference type="InterPro" id="IPR049046">
    <property type="entry name" value="Beta-AFase-like_GH127_middle"/>
</dbReference>
<dbReference type="Pfam" id="PF07944">
    <property type="entry name" value="Beta-AFase-like_GH127_cat"/>
    <property type="match status" value="1"/>
</dbReference>
<keyword evidence="4" id="KW-1185">Reference proteome</keyword>
<evidence type="ECO:0000259" key="1">
    <source>
        <dbReference type="Pfam" id="PF07944"/>
    </source>
</evidence>
<feature type="domain" description="Non-reducing end beta-L-arabinofuranosidase-like GH127 middle" evidence="2">
    <location>
        <begin position="438"/>
        <end position="535"/>
    </location>
</feature>
<dbReference type="GO" id="GO:0005975">
    <property type="term" value="P:carbohydrate metabolic process"/>
    <property type="evidence" value="ECO:0007669"/>
    <property type="project" value="InterPro"/>
</dbReference>
<dbReference type="PROSITE" id="PS51318">
    <property type="entry name" value="TAT"/>
    <property type="match status" value="1"/>
</dbReference>
<accession>A0A7Y9TFT0</accession>
<dbReference type="PANTHER" id="PTHR31151">
    <property type="entry name" value="PROLINE-TRNA LIGASE (DUF1680)"/>
    <property type="match status" value="1"/>
</dbReference>
<dbReference type="InterPro" id="IPR006311">
    <property type="entry name" value="TAT_signal"/>
</dbReference>
<organism evidence="3 4">
    <name type="scientific">Granulicella arctica</name>
    <dbReference type="NCBI Taxonomy" id="940613"/>
    <lineage>
        <taxon>Bacteria</taxon>
        <taxon>Pseudomonadati</taxon>
        <taxon>Acidobacteriota</taxon>
        <taxon>Terriglobia</taxon>
        <taxon>Terriglobales</taxon>
        <taxon>Acidobacteriaceae</taxon>
        <taxon>Granulicella</taxon>
    </lineage>
</organism>